<dbReference type="EMBL" id="QENZ01000003">
    <property type="protein sequence ID" value="PVX52207.1"/>
    <property type="molecule type" value="Genomic_DNA"/>
</dbReference>
<name>A0A7L4USJ7_BALHA</name>
<comment type="function">
    <text evidence="6">Catalyzes the conversion of 7,8-dihydroneopterin to 6-hydroxymethyl-7,8-dihydropterin.</text>
</comment>
<dbReference type="AlphaFoldDB" id="A0A7L4USJ7"/>
<dbReference type="Pfam" id="PF02152">
    <property type="entry name" value="FolB"/>
    <property type="match status" value="1"/>
</dbReference>
<dbReference type="SMART" id="SM00905">
    <property type="entry name" value="FolB"/>
    <property type="match status" value="1"/>
</dbReference>
<dbReference type="InterPro" id="IPR006156">
    <property type="entry name" value="Dihydroneopterin_aldolase"/>
</dbReference>
<comment type="caution">
    <text evidence="8">The sequence shown here is derived from an EMBL/GenBank/DDBJ whole genome shotgun (WGS) entry which is preliminary data.</text>
</comment>
<dbReference type="InterPro" id="IPR006157">
    <property type="entry name" value="FolB_dom"/>
</dbReference>
<evidence type="ECO:0000256" key="3">
    <source>
        <dbReference type="ARBA" id="ARBA00005708"/>
    </source>
</evidence>
<dbReference type="GO" id="GO:0005737">
    <property type="term" value="C:cytoplasm"/>
    <property type="evidence" value="ECO:0007669"/>
    <property type="project" value="TreeGrafter"/>
</dbReference>
<dbReference type="NCBIfam" id="TIGR00525">
    <property type="entry name" value="folB"/>
    <property type="match status" value="1"/>
</dbReference>
<keyword evidence="5 6" id="KW-0456">Lyase</keyword>
<evidence type="ECO:0000313" key="9">
    <source>
        <dbReference type="Proteomes" id="UP000251835"/>
    </source>
</evidence>
<dbReference type="Gene3D" id="3.30.1130.10">
    <property type="match status" value="1"/>
</dbReference>
<keyword evidence="9" id="KW-1185">Reference proteome</keyword>
<protein>
    <recommendedName>
        <fullName evidence="6">7,8-dihydroneopterin aldolase</fullName>
        <ecNumber evidence="6">4.1.2.25</ecNumber>
    </recommendedName>
</protein>
<evidence type="ECO:0000256" key="5">
    <source>
        <dbReference type="ARBA" id="ARBA00023239"/>
    </source>
</evidence>
<dbReference type="PANTHER" id="PTHR42844:SF1">
    <property type="entry name" value="DIHYDRONEOPTERIN ALDOLASE 1-RELATED"/>
    <property type="match status" value="1"/>
</dbReference>
<reference evidence="8 9" key="1">
    <citation type="submission" date="2018-05" db="EMBL/GenBank/DDBJ databases">
        <title>Genomic Encyclopedia of Type Strains, Phase IV (KMG-IV): sequencing the most valuable type-strain genomes for metagenomic binning, comparative biology and taxonomic classification.</title>
        <authorList>
            <person name="Goeker M."/>
        </authorList>
    </citation>
    <scope>NUCLEOTIDE SEQUENCE [LARGE SCALE GENOMIC DNA]</scope>
    <source>
        <strain evidence="8 9">DSM 28579</strain>
    </source>
</reference>
<comment type="pathway">
    <text evidence="2 6">Cofactor biosynthesis; tetrahydrofolate biosynthesis; 2-amino-4-hydroxy-6-hydroxymethyl-7,8-dihydropteridine diphosphate from 7,8-dihydroneopterin triphosphate: step 3/4.</text>
</comment>
<accession>A0A7L4USJ7</accession>
<comment type="similarity">
    <text evidence="3 6">Belongs to the DHNA family.</text>
</comment>
<dbReference type="NCBIfam" id="TIGR00526">
    <property type="entry name" value="folB_dom"/>
    <property type="match status" value="1"/>
</dbReference>
<evidence type="ECO:0000256" key="6">
    <source>
        <dbReference type="RuleBase" id="RU362079"/>
    </source>
</evidence>
<gene>
    <name evidence="8" type="ORF">C7377_0514</name>
</gene>
<comment type="catalytic activity">
    <reaction evidence="1 6">
        <text>7,8-dihydroneopterin = 6-hydroxymethyl-7,8-dihydropterin + glycolaldehyde</text>
        <dbReference type="Rhea" id="RHEA:10540"/>
        <dbReference type="ChEBI" id="CHEBI:17001"/>
        <dbReference type="ChEBI" id="CHEBI:17071"/>
        <dbReference type="ChEBI" id="CHEBI:44841"/>
        <dbReference type="EC" id="4.1.2.25"/>
    </reaction>
</comment>
<evidence type="ECO:0000313" key="8">
    <source>
        <dbReference type="EMBL" id="PVX52207.1"/>
    </source>
</evidence>
<dbReference type="InterPro" id="IPR043133">
    <property type="entry name" value="GTP-CH-I_C/QueF"/>
</dbReference>
<evidence type="ECO:0000256" key="2">
    <source>
        <dbReference type="ARBA" id="ARBA00005013"/>
    </source>
</evidence>
<sequence length="118" mass="13527">MKKGIIRIEDMKFYAYHGCFDKEKVVGTPFAVSVRMEYDASKAMESDDIDDALNYQKAYELIAEEMQETSNLLEHVAQRILNCLYDNFSELCFARVQVKKIAPPMGGEMSNVSLTLER</sequence>
<proteinExistence type="inferred from homology"/>
<dbReference type="GO" id="GO:0046654">
    <property type="term" value="P:tetrahydrofolate biosynthetic process"/>
    <property type="evidence" value="ECO:0007669"/>
    <property type="project" value="UniProtKB-UniRule"/>
</dbReference>
<dbReference type="UniPathway" id="UPA00077">
    <property type="reaction ID" value="UER00154"/>
</dbReference>
<dbReference type="Proteomes" id="UP000251835">
    <property type="component" value="Unassembled WGS sequence"/>
</dbReference>
<evidence type="ECO:0000256" key="4">
    <source>
        <dbReference type="ARBA" id="ARBA00022909"/>
    </source>
</evidence>
<dbReference type="SUPFAM" id="SSF55620">
    <property type="entry name" value="Tetrahydrobiopterin biosynthesis enzymes-like"/>
    <property type="match status" value="1"/>
</dbReference>
<feature type="domain" description="Dihydroneopterin aldolase/epimerase" evidence="7">
    <location>
        <begin position="6"/>
        <end position="118"/>
    </location>
</feature>
<dbReference type="GO" id="GO:0004150">
    <property type="term" value="F:dihydroneopterin aldolase activity"/>
    <property type="evidence" value="ECO:0007669"/>
    <property type="project" value="UniProtKB-UniRule"/>
</dbReference>
<keyword evidence="4 6" id="KW-0289">Folate biosynthesis</keyword>
<dbReference type="PANTHER" id="PTHR42844">
    <property type="entry name" value="DIHYDRONEOPTERIN ALDOLASE 1-RELATED"/>
    <property type="match status" value="1"/>
</dbReference>
<evidence type="ECO:0000259" key="7">
    <source>
        <dbReference type="SMART" id="SM00905"/>
    </source>
</evidence>
<evidence type="ECO:0000256" key="1">
    <source>
        <dbReference type="ARBA" id="ARBA00001353"/>
    </source>
</evidence>
<organism evidence="8 9">
    <name type="scientific">Balneicella halophila</name>
    <dbReference type="NCBI Taxonomy" id="1537566"/>
    <lineage>
        <taxon>Bacteria</taxon>
        <taxon>Pseudomonadati</taxon>
        <taxon>Bacteroidota</taxon>
        <taxon>Bacteroidia</taxon>
        <taxon>Bacteroidales</taxon>
        <taxon>Balneicellaceae</taxon>
        <taxon>Balneicella</taxon>
    </lineage>
</organism>
<dbReference type="EC" id="4.1.2.25" evidence="6"/>
<dbReference type="GO" id="GO:0046656">
    <property type="term" value="P:folic acid biosynthetic process"/>
    <property type="evidence" value="ECO:0007669"/>
    <property type="project" value="UniProtKB-UniRule"/>
</dbReference>